<evidence type="ECO:0000256" key="18">
    <source>
        <dbReference type="ARBA" id="ARBA00048914"/>
    </source>
</evidence>
<dbReference type="EC" id="1.3.1.98" evidence="5 19"/>
<evidence type="ECO:0000256" key="19">
    <source>
        <dbReference type="HAMAP-Rule" id="MF_00037"/>
    </source>
</evidence>
<evidence type="ECO:0000256" key="6">
    <source>
        <dbReference type="ARBA" id="ARBA00015188"/>
    </source>
</evidence>
<keyword evidence="8 19" id="KW-0132">Cell division</keyword>
<dbReference type="SUPFAM" id="SSF56176">
    <property type="entry name" value="FAD-binding/transporter-associated domain-like"/>
    <property type="match status" value="1"/>
</dbReference>
<proteinExistence type="inferred from homology"/>
<sequence length="337" mass="35906">MTREILHADLLGRNSFGVAATADRIVEFSDAASLRDYLAAHEDIRQGKLGVLGGGNNILFTEDFHGTLLHPAGEGFSVTGSSGNSVSVRAEAGLDWEKFVERCIGLGLWGTENLTAIPGTVGAAPVQNIGAYGAEAKDIVESVETLDLATLKEVSIAGCHCGFGYRDSIFKGVLKGRAVITAVTFRLSRTPRPNLGYDALAREVEDAGGATLENIRTAVRRIRGEKLPDPAVTGNAGSFFKNPVVDGELAERIKREYPDMPSYPVPEGVKIPAGWLIEKTGWKGASLGRAGVYGKQALILVNLGGATGNEVTALARRITDDVETRFGIRIATEVNIW</sequence>
<evidence type="ECO:0000313" key="21">
    <source>
        <dbReference type="EMBL" id="KHE42780.1"/>
    </source>
</evidence>
<evidence type="ECO:0000256" key="1">
    <source>
        <dbReference type="ARBA" id="ARBA00001974"/>
    </source>
</evidence>
<dbReference type="Pfam" id="PF01565">
    <property type="entry name" value="FAD_binding_4"/>
    <property type="match status" value="1"/>
</dbReference>
<dbReference type="InterPro" id="IPR006094">
    <property type="entry name" value="Oxid_FAD_bind_N"/>
</dbReference>
<evidence type="ECO:0000256" key="16">
    <source>
        <dbReference type="ARBA" id="ARBA00023316"/>
    </source>
</evidence>
<evidence type="ECO:0000256" key="15">
    <source>
        <dbReference type="ARBA" id="ARBA00023306"/>
    </source>
</evidence>
<dbReference type="Gene3D" id="3.30.43.10">
    <property type="entry name" value="Uridine Diphospho-n-acetylenolpyruvylglucosamine Reductase, domain 2"/>
    <property type="match status" value="1"/>
</dbReference>
<comment type="catalytic activity">
    <reaction evidence="18 19">
        <text>UDP-N-acetyl-alpha-D-muramate + NADP(+) = UDP-N-acetyl-3-O-(1-carboxyvinyl)-alpha-D-glucosamine + NADPH + H(+)</text>
        <dbReference type="Rhea" id="RHEA:12248"/>
        <dbReference type="ChEBI" id="CHEBI:15378"/>
        <dbReference type="ChEBI" id="CHEBI:57783"/>
        <dbReference type="ChEBI" id="CHEBI:58349"/>
        <dbReference type="ChEBI" id="CHEBI:68483"/>
        <dbReference type="ChEBI" id="CHEBI:70757"/>
        <dbReference type="EC" id="1.3.1.98"/>
    </reaction>
</comment>
<dbReference type="InterPro" id="IPR016169">
    <property type="entry name" value="FAD-bd_PCMH_sub2"/>
</dbReference>
<comment type="subcellular location">
    <subcellularLocation>
        <location evidence="3 19">Cytoplasm</location>
    </subcellularLocation>
</comment>
<dbReference type="RefSeq" id="WP_035471705.1">
    <property type="nucleotide sequence ID" value="NZ_JRGF01000002.1"/>
</dbReference>
<feature type="active site" evidence="19">
    <location>
        <position position="166"/>
    </location>
</feature>
<dbReference type="SUPFAM" id="SSF56194">
    <property type="entry name" value="Uridine diphospho-N-Acetylenolpyruvylglucosamine reductase, MurB, C-terminal domain"/>
    <property type="match status" value="1"/>
</dbReference>
<keyword evidence="16 19" id="KW-0961">Cell wall biogenesis/degradation</keyword>
<dbReference type="Pfam" id="PF02873">
    <property type="entry name" value="MurB_C"/>
    <property type="match status" value="1"/>
</dbReference>
<comment type="caution">
    <text evidence="21">The sequence shown here is derived from an EMBL/GenBank/DDBJ whole genome shotgun (WGS) entry which is preliminary data.</text>
</comment>
<name>A0ABR4YKJ0_9BACT</name>
<feature type="active site" description="Proton donor" evidence="19">
    <location>
        <position position="238"/>
    </location>
</feature>
<keyword evidence="15 19" id="KW-0131">Cell cycle</keyword>
<evidence type="ECO:0000256" key="3">
    <source>
        <dbReference type="ARBA" id="ARBA00004496"/>
    </source>
</evidence>
<dbReference type="InterPro" id="IPR016167">
    <property type="entry name" value="FAD-bd_PCMH_sub1"/>
</dbReference>
<keyword evidence="9 19" id="KW-0285">Flavoprotein</keyword>
<dbReference type="PANTHER" id="PTHR21071:SF4">
    <property type="entry name" value="UDP-N-ACETYLENOLPYRUVOYLGLUCOSAMINE REDUCTASE"/>
    <property type="match status" value="1"/>
</dbReference>
<dbReference type="Gene3D" id="3.90.78.10">
    <property type="entry name" value="UDP-N-acetylenolpyruvoylglucosamine reductase, C-terminal domain"/>
    <property type="match status" value="1"/>
</dbReference>
<evidence type="ECO:0000256" key="12">
    <source>
        <dbReference type="ARBA" id="ARBA00022960"/>
    </source>
</evidence>
<feature type="domain" description="FAD-binding PCMH-type" evidence="20">
    <location>
        <begin position="18"/>
        <end position="190"/>
    </location>
</feature>
<keyword evidence="11 19" id="KW-0521">NADP</keyword>
<dbReference type="HAMAP" id="MF_00037">
    <property type="entry name" value="MurB"/>
    <property type="match status" value="1"/>
</dbReference>
<evidence type="ECO:0000259" key="20">
    <source>
        <dbReference type="PROSITE" id="PS51387"/>
    </source>
</evidence>
<dbReference type="PROSITE" id="PS51387">
    <property type="entry name" value="FAD_PCMH"/>
    <property type="match status" value="1"/>
</dbReference>
<keyword evidence="22" id="KW-1185">Reference proteome</keyword>
<evidence type="ECO:0000256" key="14">
    <source>
        <dbReference type="ARBA" id="ARBA00023002"/>
    </source>
</evidence>
<comment type="function">
    <text evidence="2 19">Cell wall formation.</text>
</comment>
<accession>A0ABR4YKJ0</accession>
<keyword evidence="14 19" id="KW-0560">Oxidoreductase</keyword>
<keyword evidence="13 19" id="KW-0573">Peptidoglycan synthesis</keyword>
<reference evidence="21 22" key="1">
    <citation type="submission" date="2014-09" db="EMBL/GenBank/DDBJ databases">
        <title>Alistipes sp. 627, sp. nov., a novel member of the family Rikenellaceae isolated from human faeces.</title>
        <authorList>
            <person name="Shkoporov A.N."/>
            <person name="Chaplin A.V."/>
            <person name="Motuzova O.V."/>
            <person name="Kafarskaia L.I."/>
            <person name="Khokhlova E.V."/>
            <person name="Efimov B.A."/>
        </authorList>
    </citation>
    <scope>NUCLEOTIDE SEQUENCE [LARGE SCALE GENOMIC DNA]</scope>
    <source>
        <strain evidence="21 22">627</strain>
    </source>
</reference>
<comment type="pathway">
    <text evidence="4 19">Cell wall biogenesis; peptidoglycan biosynthesis.</text>
</comment>
<evidence type="ECO:0000256" key="11">
    <source>
        <dbReference type="ARBA" id="ARBA00022857"/>
    </source>
</evidence>
<dbReference type="EMBL" id="JRGF01000002">
    <property type="protein sequence ID" value="KHE42780.1"/>
    <property type="molecule type" value="Genomic_DNA"/>
</dbReference>
<dbReference type="PANTHER" id="PTHR21071">
    <property type="entry name" value="UDP-N-ACETYLENOLPYRUVOYLGLUCOSAMINE REDUCTASE"/>
    <property type="match status" value="1"/>
</dbReference>
<evidence type="ECO:0000256" key="5">
    <source>
        <dbReference type="ARBA" id="ARBA00012518"/>
    </source>
</evidence>
<evidence type="ECO:0000256" key="9">
    <source>
        <dbReference type="ARBA" id="ARBA00022630"/>
    </source>
</evidence>
<organism evidence="21 22">
    <name type="scientific">Alistipes inops</name>
    <dbReference type="NCBI Taxonomy" id="1501391"/>
    <lineage>
        <taxon>Bacteria</taxon>
        <taxon>Pseudomonadati</taxon>
        <taxon>Bacteroidota</taxon>
        <taxon>Bacteroidia</taxon>
        <taxon>Bacteroidales</taxon>
        <taxon>Rikenellaceae</taxon>
        <taxon>Alistipes</taxon>
    </lineage>
</organism>
<evidence type="ECO:0000256" key="10">
    <source>
        <dbReference type="ARBA" id="ARBA00022827"/>
    </source>
</evidence>
<evidence type="ECO:0000256" key="2">
    <source>
        <dbReference type="ARBA" id="ARBA00003921"/>
    </source>
</evidence>
<evidence type="ECO:0000313" key="22">
    <source>
        <dbReference type="Proteomes" id="UP000030889"/>
    </source>
</evidence>
<evidence type="ECO:0000256" key="17">
    <source>
        <dbReference type="ARBA" id="ARBA00031026"/>
    </source>
</evidence>
<keyword evidence="12 19" id="KW-0133">Cell shape</keyword>
<dbReference type="InterPro" id="IPR003170">
    <property type="entry name" value="MurB"/>
</dbReference>
<dbReference type="NCBIfam" id="NF000755">
    <property type="entry name" value="PRK00046.1"/>
    <property type="match status" value="1"/>
</dbReference>
<dbReference type="InterPro" id="IPR011601">
    <property type="entry name" value="MurB_C"/>
</dbReference>
<dbReference type="InterPro" id="IPR016166">
    <property type="entry name" value="FAD-bd_PCMH"/>
</dbReference>
<comment type="similarity">
    <text evidence="19">Belongs to the MurB family.</text>
</comment>
<dbReference type="Proteomes" id="UP000030889">
    <property type="component" value="Unassembled WGS sequence"/>
</dbReference>
<dbReference type="InterPro" id="IPR036635">
    <property type="entry name" value="MurB_C_sf"/>
</dbReference>
<evidence type="ECO:0000256" key="13">
    <source>
        <dbReference type="ARBA" id="ARBA00022984"/>
    </source>
</evidence>
<keyword evidence="10 19" id="KW-0274">FAD</keyword>
<dbReference type="NCBIfam" id="TIGR00179">
    <property type="entry name" value="murB"/>
    <property type="match status" value="1"/>
</dbReference>
<protein>
    <recommendedName>
        <fullName evidence="6 19">UDP-N-acetylenolpyruvoylglucosamine reductase</fullName>
        <ecNumber evidence="5 19">1.3.1.98</ecNumber>
    </recommendedName>
    <alternativeName>
        <fullName evidence="17 19">UDP-N-acetylmuramate dehydrogenase</fullName>
    </alternativeName>
</protein>
<feature type="active site" evidence="19">
    <location>
        <position position="333"/>
    </location>
</feature>
<dbReference type="Gene3D" id="3.30.465.10">
    <property type="match status" value="1"/>
</dbReference>
<comment type="cofactor">
    <cofactor evidence="1 19">
        <name>FAD</name>
        <dbReference type="ChEBI" id="CHEBI:57692"/>
    </cofactor>
</comment>
<evidence type="ECO:0000256" key="4">
    <source>
        <dbReference type="ARBA" id="ARBA00004752"/>
    </source>
</evidence>
<evidence type="ECO:0000256" key="7">
    <source>
        <dbReference type="ARBA" id="ARBA00022490"/>
    </source>
</evidence>
<dbReference type="InterPro" id="IPR036318">
    <property type="entry name" value="FAD-bd_PCMH-like_sf"/>
</dbReference>
<keyword evidence="7 19" id="KW-0963">Cytoplasm</keyword>
<gene>
    <name evidence="19" type="primary">murB</name>
    <name evidence="21" type="ORF">LG35_01870</name>
</gene>
<evidence type="ECO:0000256" key="8">
    <source>
        <dbReference type="ARBA" id="ARBA00022618"/>
    </source>
</evidence>